<name>N2AHB3_9FIRM</name>
<organism evidence="2 3">
    <name type="scientific">Eubacterium plexicaudatum ASF492</name>
    <dbReference type="NCBI Taxonomy" id="1235802"/>
    <lineage>
        <taxon>Bacteria</taxon>
        <taxon>Bacillati</taxon>
        <taxon>Bacillota</taxon>
        <taxon>Clostridia</taxon>
        <taxon>Eubacteriales</taxon>
        <taxon>Eubacteriaceae</taxon>
        <taxon>Eubacterium</taxon>
    </lineage>
</organism>
<dbReference type="EMBL" id="AQFT01000086">
    <property type="protein sequence ID" value="EMZ25848.1"/>
    <property type="molecule type" value="Genomic_DNA"/>
</dbReference>
<protein>
    <recommendedName>
        <fullName evidence="1">DUF5720 domain-containing protein</fullName>
    </recommendedName>
</protein>
<gene>
    <name evidence="2" type="ORF">C823_02699</name>
</gene>
<feature type="domain" description="DUF5720" evidence="1">
    <location>
        <begin position="10"/>
        <end position="106"/>
    </location>
</feature>
<evidence type="ECO:0000313" key="2">
    <source>
        <dbReference type="EMBL" id="EMZ25848.1"/>
    </source>
</evidence>
<keyword evidence="3" id="KW-1185">Reference proteome</keyword>
<dbReference type="Proteomes" id="UP000012589">
    <property type="component" value="Unassembled WGS sequence"/>
</dbReference>
<evidence type="ECO:0000313" key="3">
    <source>
        <dbReference type="Proteomes" id="UP000012589"/>
    </source>
</evidence>
<evidence type="ECO:0000259" key="1">
    <source>
        <dbReference type="Pfam" id="PF18987"/>
    </source>
</evidence>
<dbReference type="OrthoDB" id="9807940at2"/>
<dbReference type="HOGENOM" id="CLU_173944_1_0_9"/>
<accession>N2AHB3</accession>
<dbReference type="AlphaFoldDB" id="N2AHB3"/>
<dbReference type="PATRIC" id="fig|1235802.3.peg.2850"/>
<dbReference type="eggNOG" id="ENOG502ZAM2">
    <property type="taxonomic scope" value="Bacteria"/>
</dbReference>
<dbReference type="Pfam" id="PF18987">
    <property type="entry name" value="DUF5720"/>
    <property type="match status" value="1"/>
</dbReference>
<proteinExistence type="predicted"/>
<dbReference type="InterPro" id="IPR043778">
    <property type="entry name" value="DUF5720"/>
</dbReference>
<comment type="caution">
    <text evidence="2">The sequence shown here is derived from an EMBL/GenBank/DDBJ whole genome shotgun (WGS) entry which is preliminary data.</text>
</comment>
<reference evidence="2 3" key="1">
    <citation type="journal article" date="2014" name="Genome Announc.">
        <title>Draft genome sequences of the altered schaedler flora, a defined bacterial community from gnotobiotic mice.</title>
        <authorList>
            <person name="Wannemuehler M.J."/>
            <person name="Overstreet A.M."/>
            <person name="Ward D.V."/>
            <person name="Phillips G.J."/>
        </authorList>
    </citation>
    <scope>NUCLEOTIDE SEQUENCE [LARGE SCALE GENOMIC DNA]</scope>
    <source>
        <strain evidence="2 3">ASF492</strain>
    </source>
</reference>
<sequence length="108" mass="12610">MREIERPRAKTISELMEEIRRQKGAKEYSGHEYFDLNRFAEDTRHMVIFDVLSEDSPVGWKGERTRAYLTEAGYKNVLASQEKGHIRILSHARVNQGRLAYDSPDSLR</sequence>
<dbReference type="STRING" id="1235802.C823_02699"/>